<dbReference type="AlphaFoldDB" id="A0A7W5C9T7"/>
<feature type="signal peptide" evidence="1">
    <location>
        <begin position="1"/>
        <end position="21"/>
    </location>
</feature>
<comment type="caution">
    <text evidence="2">The sequence shown here is derived from an EMBL/GenBank/DDBJ whole genome shotgun (WGS) entry which is preliminary data.</text>
</comment>
<keyword evidence="3" id="KW-1185">Reference proteome</keyword>
<dbReference type="Proteomes" id="UP000518605">
    <property type="component" value="Unassembled WGS sequence"/>
</dbReference>
<dbReference type="EMBL" id="JACHXW010000012">
    <property type="protein sequence ID" value="MBB3153748.1"/>
    <property type="molecule type" value="Genomic_DNA"/>
</dbReference>
<dbReference type="RefSeq" id="WP_183565940.1">
    <property type="nucleotide sequence ID" value="NZ_CBCSLB010000012.1"/>
</dbReference>
<feature type="chain" id="PRO_5039029540" evidence="1">
    <location>
        <begin position="22"/>
        <end position="169"/>
    </location>
</feature>
<gene>
    <name evidence="2" type="ORF">FHS16_003823</name>
</gene>
<sequence length="169" mass="19014">MKKFGMIAVVAIACLTAFSFAPTGGREYTPLEQSSDMESGYIEQVQERDGHYILSIDGIDWFEGQEAIAPFLEREGDSELDGPPDDYYIINDESSLHDLPIAEDAEVLMQIYNRTGNAAEADIIWNEPISIETFVKLLSTEDDLDIKSFPYHLTVQNGEITRIVQQYVP</sequence>
<reference evidence="2 3" key="1">
    <citation type="submission" date="2020-08" db="EMBL/GenBank/DDBJ databases">
        <title>Genomic Encyclopedia of Type Strains, Phase III (KMG-III): the genomes of soil and plant-associated and newly described type strains.</title>
        <authorList>
            <person name="Whitman W."/>
        </authorList>
    </citation>
    <scope>NUCLEOTIDE SEQUENCE [LARGE SCALE GENOMIC DNA]</scope>
    <source>
        <strain evidence="2 3">CECT 8234</strain>
    </source>
</reference>
<keyword evidence="1" id="KW-0732">Signal</keyword>
<name>A0A7W5C9T7_9BACL</name>
<evidence type="ECO:0000256" key="1">
    <source>
        <dbReference type="SAM" id="SignalP"/>
    </source>
</evidence>
<accession>A0A7W5C9T7</accession>
<protein>
    <submittedName>
        <fullName evidence="2">Uncharacterized protein</fullName>
    </submittedName>
</protein>
<proteinExistence type="predicted"/>
<evidence type="ECO:0000313" key="2">
    <source>
        <dbReference type="EMBL" id="MBB3153748.1"/>
    </source>
</evidence>
<organism evidence="2 3">
    <name type="scientific">Paenibacillus endophyticus</name>
    <dbReference type="NCBI Taxonomy" id="1294268"/>
    <lineage>
        <taxon>Bacteria</taxon>
        <taxon>Bacillati</taxon>
        <taxon>Bacillota</taxon>
        <taxon>Bacilli</taxon>
        <taxon>Bacillales</taxon>
        <taxon>Paenibacillaceae</taxon>
        <taxon>Paenibacillus</taxon>
    </lineage>
</organism>
<evidence type="ECO:0000313" key="3">
    <source>
        <dbReference type="Proteomes" id="UP000518605"/>
    </source>
</evidence>